<accession>A0A4Y7J174</accession>
<keyword evidence="3" id="KW-1185">Reference proteome</keyword>
<dbReference type="Gramene" id="RZC54557">
    <property type="protein sequence ID" value="RZC54557"/>
    <property type="gene ID" value="C5167_013410"/>
</dbReference>
<sequence>MKLKSQMGLSLCMASQGVHQGRPKPQFQFPKHMTMTLVSNGGLFPANREGGGTEGFNHPRIRWSFGK</sequence>
<evidence type="ECO:0000313" key="3">
    <source>
        <dbReference type="Proteomes" id="UP000316621"/>
    </source>
</evidence>
<feature type="region of interest" description="Disordered" evidence="1">
    <location>
        <begin position="40"/>
        <end position="59"/>
    </location>
</feature>
<proteinExistence type="predicted"/>
<dbReference type="Proteomes" id="UP000316621">
    <property type="component" value="Chromosome 3"/>
</dbReference>
<protein>
    <submittedName>
        <fullName evidence="2">Uncharacterized protein</fullName>
    </submittedName>
</protein>
<evidence type="ECO:0000256" key="1">
    <source>
        <dbReference type="SAM" id="MobiDB-lite"/>
    </source>
</evidence>
<dbReference type="EMBL" id="CM010717">
    <property type="protein sequence ID" value="RZC54557.1"/>
    <property type="molecule type" value="Genomic_DNA"/>
</dbReference>
<gene>
    <name evidence="2" type="ORF">C5167_013410</name>
</gene>
<name>A0A4Y7J174_PAPSO</name>
<evidence type="ECO:0000313" key="2">
    <source>
        <dbReference type="EMBL" id="RZC54557.1"/>
    </source>
</evidence>
<reference evidence="2 3" key="1">
    <citation type="journal article" date="2018" name="Science">
        <title>The opium poppy genome and morphinan production.</title>
        <authorList>
            <person name="Guo L."/>
            <person name="Winzer T."/>
            <person name="Yang X."/>
            <person name="Li Y."/>
            <person name="Ning Z."/>
            <person name="He Z."/>
            <person name="Teodor R."/>
            <person name="Lu Y."/>
            <person name="Bowser T.A."/>
            <person name="Graham I.A."/>
            <person name="Ye K."/>
        </authorList>
    </citation>
    <scope>NUCLEOTIDE SEQUENCE [LARGE SCALE GENOMIC DNA]</scope>
    <source>
        <strain evidence="3">cv. HN1</strain>
        <tissue evidence="2">Leaves</tissue>
    </source>
</reference>
<dbReference type="AlphaFoldDB" id="A0A4Y7J174"/>
<organism evidence="2 3">
    <name type="scientific">Papaver somniferum</name>
    <name type="common">Opium poppy</name>
    <dbReference type="NCBI Taxonomy" id="3469"/>
    <lineage>
        <taxon>Eukaryota</taxon>
        <taxon>Viridiplantae</taxon>
        <taxon>Streptophyta</taxon>
        <taxon>Embryophyta</taxon>
        <taxon>Tracheophyta</taxon>
        <taxon>Spermatophyta</taxon>
        <taxon>Magnoliopsida</taxon>
        <taxon>Ranunculales</taxon>
        <taxon>Papaveraceae</taxon>
        <taxon>Papaveroideae</taxon>
        <taxon>Papaver</taxon>
    </lineage>
</organism>